<evidence type="ECO:0000313" key="2">
    <source>
        <dbReference type="Proteomes" id="UP001601059"/>
    </source>
</evidence>
<proteinExistence type="predicted"/>
<organism evidence="1 2">
    <name type="scientific">Cytobacillus spartinae</name>
    <dbReference type="NCBI Taxonomy" id="3299023"/>
    <lineage>
        <taxon>Bacteria</taxon>
        <taxon>Bacillati</taxon>
        <taxon>Bacillota</taxon>
        <taxon>Bacilli</taxon>
        <taxon>Bacillales</taxon>
        <taxon>Bacillaceae</taxon>
        <taxon>Cytobacillus</taxon>
    </lineage>
</organism>
<accession>A0ABW6KA50</accession>
<reference evidence="1 2" key="1">
    <citation type="submission" date="2024-08" db="EMBL/GenBank/DDBJ databases">
        <title>Two novel Cytobacillus novel species.</title>
        <authorList>
            <person name="Liu G."/>
        </authorList>
    </citation>
    <scope>NUCLEOTIDE SEQUENCE [LARGE SCALE GENOMIC DNA]</scope>
    <source>
        <strain evidence="1 2">FJAT-54145</strain>
    </source>
</reference>
<name>A0ABW6KA50_9BACI</name>
<dbReference type="RefSeq" id="WP_389360799.1">
    <property type="nucleotide sequence ID" value="NZ_JBIACK010000004.1"/>
</dbReference>
<evidence type="ECO:0000313" key="1">
    <source>
        <dbReference type="EMBL" id="MFE8701036.1"/>
    </source>
</evidence>
<protein>
    <submittedName>
        <fullName evidence="1">Uncharacterized protein</fullName>
    </submittedName>
</protein>
<sequence>MDIRYGKSRRWYTSASFRLMKRVRLLLVILLSPLWLPLYALATIGDWSGRVVDQLDSGLQRILDHIIPQKK</sequence>
<comment type="caution">
    <text evidence="1">The sequence shown here is derived from an EMBL/GenBank/DDBJ whole genome shotgun (WGS) entry which is preliminary data.</text>
</comment>
<dbReference type="EMBL" id="JBIACK010000004">
    <property type="protein sequence ID" value="MFE8701036.1"/>
    <property type="molecule type" value="Genomic_DNA"/>
</dbReference>
<keyword evidence="2" id="KW-1185">Reference proteome</keyword>
<dbReference type="Proteomes" id="UP001601059">
    <property type="component" value="Unassembled WGS sequence"/>
</dbReference>
<gene>
    <name evidence="1" type="ORF">ACFYKX_10445</name>
</gene>